<organism evidence="1 2">
    <name type="scientific">Thalassospira xiamenensis</name>
    <dbReference type="NCBI Taxonomy" id="220697"/>
    <lineage>
        <taxon>Bacteria</taxon>
        <taxon>Pseudomonadati</taxon>
        <taxon>Pseudomonadota</taxon>
        <taxon>Alphaproteobacteria</taxon>
        <taxon>Rhodospirillales</taxon>
        <taxon>Thalassospiraceae</taxon>
        <taxon>Thalassospira</taxon>
    </lineage>
</organism>
<dbReference type="RefSeq" id="WP_062959541.1">
    <property type="nucleotide sequence ID" value="NZ_JALLPZ010000003.1"/>
</dbReference>
<dbReference type="EMBL" id="JPWJ01000004">
    <property type="protein sequence ID" value="RCK51034.1"/>
    <property type="molecule type" value="Genomic_DNA"/>
</dbReference>
<name>A0A367XBL3_9PROT</name>
<evidence type="ECO:0000313" key="1">
    <source>
        <dbReference type="EMBL" id="RCK51034.1"/>
    </source>
</evidence>
<comment type="caution">
    <text evidence="1">The sequence shown here is derived from an EMBL/GenBank/DDBJ whole genome shotgun (WGS) entry which is preliminary data.</text>
</comment>
<dbReference type="Proteomes" id="UP000252266">
    <property type="component" value="Unassembled WGS sequence"/>
</dbReference>
<sequence>MREIKVSVDVFASIWADRKHGENSEDDILRRVFLEKNPKTKTHYADRKQGGYFDNRNKVFFPNGFTIFRQHKDKSVTATVISGKWATDDGRTAQSINEISRKLLGLAENVWLAWQYKDENGHTRPINALREIKMYGNDTPSRSIQITPKHTWRSDVFQALKELGGQAHLSALYETVKKVRENRGANIPDSLEAIVRRELEYNSSDSETFLQRHDLFFSVEGLGSGIWGIRDFQQK</sequence>
<dbReference type="AlphaFoldDB" id="A0A367XBL3"/>
<proteinExistence type="predicted"/>
<reference evidence="1 2" key="1">
    <citation type="submission" date="2014-07" db="EMBL/GenBank/DDBJ databases">
        <title>Draft genome sequence of Thalassospira xiamenensis IB13.</title>
        <authorList>
            <person name="Lai Q."/>
            <person name="Shao Z."/>
        </authorList>
    </citation>
    <scope>NUCLEOTIDE SEQUENCE [LARGE SCALE GENOMIC DNA]</scope>
    <source>
        <strain evidence="1 2">IB13</strain>
    </source>
</reference>
<accession>A0A367XBL3</accession>
<gene>
    <name evidence="1" type="ORF">TH44_09725</name>
</gene>
<evidence type="ECO:0000313" key="2">
    <source>
        <dbReference type="Proteomes" id="UP000252266"/>
    </source>
</evidence>
<protein>
    <submittedName>
        <fullName evidence="1">Uncharacterized protein</fullName>
    </submittedName>
</protein>